<accession>A0AAD9MKC3</accession>
<sequence length="223" mass="24290">MSHRKKWRDTLRVLGPGKSSETLGRWLARQVPEHDRNHGSDIGGPGSDGSECQAARGMHPSVETRFEDLELRRSWSRPNSAFVSVPVQGQAQPGTRASPKDASPLDLLRLSSGADMQTILREVLSLMGDQSRCHAAAELSNGPCSNLGPAQYPGDDGVVSAVHNLTSRVEALEQACKSCHHVVTVLLSSNLEMRKKLEYLEGAQPSEPDSHVYSVKHGRPEVQ</sequence>
<evidence type="ECO:0000313" key="3">
    <source>
        <dbReference type="Proteomes" id="UP001255856"/>
    </source>
</evidence>
<dbReference type="AlphaFoldDB" id="A0AAD9MKC3"/>
<keyword evidence="3" id="KW-1185">Reference proteome</keyword>
<gene>
    <name evidence="2" type="ORF">QBZ16_004683</name>
</gene>
<dbReference type="Proteomes" id="UP001255856">
    <property type="component" value="Unassembled WGS sequence"/>
</dbReference>
<evidence type="ECO:0000313" key="2">
    <source>
        <dbReference type="EMBL" id="KAK2077835.1"/>
    </source>
</evidence>
<proteinExistence type="predicted"/>
<name>A0AAD9MKC3_PROWI</name>
<feature type="region of interest" description="Disordered" evidence="1">
    <location>
        <begin position="203"/>
        <end position="223"/>
    </location>
</feature>
<reference evidence="2" key="1">
    <citation type="submission" date="2021-01" db="EMBL/GenBank/DDBJ databases">
        <authorList>
            <person name="Eckstrom K.M.E."/>
        </authorList>
    </citation>
    <scope>NUCLEOTIDE SEQUENCE</scope>
    <source>
        <strain evidence="2">UVCC 0001</strain>
    </source>
</reference>
<organism evidence="2 3">
    <name type="scientific">Prototheca wickerhamii</name>
    <dbReference type="NCBI Taxonomy" id="3111"/>
    <lineage>
        <taxon>Eukaryota</taxon>
        <taxon>Viridiplantae</taxon>
        <taxon>Chlorophyta</taxon>
        <taxon>core chlorophytes</taxon>
        <taxon>Trebouxiophyceae</taxon>
        <taxon>Chlorellales</taxon>
        <taxon>Chlorellaceae</taxon>
        <taxon>Prototheca</taxon>
    </lineage>
</organism>
<comment type="caution">
    <text evidence="2">The sequence shown here is derived from an EMBL/GenBank/DDBJ whole genome shotgun (WGS) entry which is preliminary data.</text>
</comment>
<feature type="region of interest" description="Disordered" evidence="1">
    <location>
        <begin position="1"/>
        <end position="57"/>
    </location>
</feature>
<dbReference type="EMBL" id="JASFZW010000006">
    <property type="protein sequence ID" value="KAK2077835.1"/>
    <property type="molecule type" value="Genomic_DNA"/>
</dbReference>
<protein>
    <submittedName>
        <fullName evidence="2">Uncharacterized protein</fullName>
    </submittedName>
</protein>
<evidence type="ECO:0000256" key="1">
    <source>
        <dbReference type="SAM" id="MobiDB-lite"/>
    </source>
</evidence>